<dbReference type="PANTHER" id="PTHR34614:SF2">
    <property type="entry name" value="TRANSPOSASE IS4-LIKE DOMAIN-CONTAINING PROTEIN"/>
    <property type="match status" value="1"/>
</dbReference>
<dbReference type="GO" id="GO:0006313">
    <property type="term" value="P:DNA transposition"/>
    <property type="evidence" value="ECO:0007669"/>
    <property type="project" value="InterPro"/>
</dbReference>
<dbReference type="Pfam" id="PF01609">
    <property type="entry name" value="DDE_Tnp_1"/>
    <property type="match status" value="1"/>
</dbReference>
<evidence type="ECO:0000313" key="2">
    <source>
        <dbReference type="EMBL" id="SHO80747.1"/>
    </source>
</evidence>
<gene>
    <name evidence="2" type="ORF">MNB_SV-15-1</name>
</gene>
<sequence length="363" mass="42572">MGLLIDKNGLPIGYELFSGNTFDSKTMVKVLDNLKGKFNLENVVIVADRGLNSKINLKYIKDAGYDYLMAVSIKSLNKKMKDIILDRSSYTNIISTQDSQDGLYAYKIEEYDNIVKYEEEITNQDSGEITTTKGEVILKEKFICTYSDKRARKDSYDRGRGLDKANRIIQENQKSSLTSTRSHKKYIKKDTQDDSCNDFTMSIDWLKIKEQQRYDGFYAITTSRLDLDPIEVIQNYRNLYKIEDSFRVLKSTFNTRPIYHYKEHRIEAHFIVCFIAFMLERDLEIRLKKSKSFKKYTITPNRIRDALNSLEVSEIKIDNKILYMKSNHSNSKDKLRFAKDIMRFLHIKQLKNISTREELLSLT</sequence>
<dbReference type="PANTHER" id="PTHR34614">
    <property type="match status" value="1"/>
</dbReference>
<dbReference type="SUPFAM" id="SSF53098">
    <property type="entry name" value="Ribonuclease H-like"/>
    <property type="match status" value="1"/>
</dbReference>
<accession>A0A1W1EIS8</accession>
<name>A0A1W1EIS8_9ZZZZ</name>
<protein>
    <submittedName>
        <fullName evidence="2">Mobile element protein</fullName>
    </submittedName>
</protein>
<dbReference type="InterPro" id="IPR012337">
    <property type="entry name" value="RNaseH-like_sf"/>
</dbReference>
<dbReference type="InterPro" id="IPR002559">
    <property type="entry name" value="Transposase_11"/>
</dbReference>
<dbReference type="GO" id="GO:0003677">
    <property type="term" value="F:DNA binding"/>
    <property type="evidence" value="ECO:0007669"/>
    <property type="project" value="InterPro"/>
</dbReference>
<organism evidence="2">
    <name type="scientific">hydrothermal vent metagenome</name>
    <dbReference type="NCBI Taxonomy" id="652676"/>
    <lineage>
        <taxon>unclassified sequences</taxon>
        <taxon>metagenomes</taxon>
        <taxon>ecological metagenomes</taxon>
    </lineage>
</organism>
<dbReference type="EMBL" id="FRYL01000020">
    <property type="protein sequence ID" value="SHO80747.1"/>
    <property type="molecule type" value="Genomic_DNA"/>
</dbReference>
<dbReference type="AlphaFoldDB" id="A0A1W1EIS8"/>
<feature type="domain" description="Transposase IS4-like" evidence="1">
    <location>
        <begin position="4"/>
        <end position="279"/>
    </location>
</feature>
<evidence type="ECO:0000259" key="1">
    <source>
        <dbReference type="Pfam" id="PF01609"/>
    </source>
</evidence>
<dbReference type="NCBIfam" id="NF033559">
    <property type="entry name" value="transpos_IS1634"/>
    <property type="match status" value="1"/>
</dbReference>
<dbReference type="GO" id="GO:0004803">
    <property type="term" value="F:transposase activity"/>
    <property type="evidence" value="ECO:0007669"/>
    <property type="project" value="InterPro"/>
</dbReference>
<proteinExistence type="predicted"/>
<reference evidence="2" key="1">
    <citation type="submission" date="2016-10" db="EMBL/GenBank/DDBJ databases">
        <authorList>
            <person name="de Groot N.N."/>
        </authorList>
    </citation>
    <scope>NUCLEOTIDE SEQUENCE</scope>
</reference>
<dbReference type="InterPro" id="IPR047654">
    <property type="entry name" value="IS1634_transpos"/>
</dbReference>